<proteinExistence type="predicted"/>
<feature type="compositionally biased region" description="Polar residues" evidence="1">
    <location>
        <begin position="18"/>
        <end position="27"/>
    </location>
</feature>
<name>A0A4Y7T0U8_COPMI</name>
<gene>
    <name evidence="2" type="ORF">FA13DRAFT_1736258</name>
</gene>
<evidence type="ECO:0000313" key="3">
    <source>
        <dbReference type="Proteomes" id="UP000298030"/>
    </source>
</evidence>
<keyword evidence="3" id="KW-1185">Reference proteome</keyword>
<sequence>MSPKCHPNAKWSDERTSKAPTNGTLTVKLNAADLGLLEPRRHAVTKSSPKRAETQPTPPSNPSSATDCALLAKG</sequence>
<evidence type="ECO:0000256" key="1">
    <source>
        <dbReference type="SAM" id="MobiDB-lite"/>
    </source>
</evidence>
<dbReference type="AlphaFoldDB" id="A0A4Y7T0U8"/>
<dbReference type="EMBL" id="QPFP01000037">
    <property type="protein sequence ID" value="TEB27786.1"/>
    <property type="molecule type" value="Genomic_DNA"/>
</dbReference>
<comment type="caution">
    <text evidence="2">The sequence shown here is derived from an EMBL/GenBank/DDBJ whole genome shotgun (WGS) entry which is preliminary data.</text>
</comment>
<organism evidence="2 3">
    <name type="scientific">Coprinellus micaceus</name>
    <name type="common">Glistening ink-cap mushroom</name>
    <name type="synonym">Coprinus micaceus</name>
    <dbReference type="NCBI Taxonomy" id="71717"/>
    <lineage>
        <taxon>Eukaryota</taxon>
        <taxon>Fungi</taxon>
        <taxon>Dikarya</taxon>
        <taxon>Basidiomycota</taxon>
        <taxon>Agaricomycotina</taxon>
        <taxon>Agaricomycetes</taxon>
        <taxon>Agaricomycetidae</taxon>
        <taxon>Agaricales</taxon>
        <taxon>Agaricineae</taxon>
        <taxon>Psathyrellaceae</taxon>
        <taxon>Coprinellus</taxon>
    </lineage>
</organism>
<evidence type="ECO:0000313" key="2">
    <source>
        <dbReference type="EMBL" id="TEB27786.1"/>
    </source>
</evidence>
<feature type="region of interest" description="Disordered" evidence="1">
    <location>
        <begin position="1"/>
        <end position="74"/>
    </location>
</feature>
<dbReference type="Proteomes" id="UP000298030">
    <property type="component" value="Unassembled WGS sequence"/>
</dbReference>
<reference evidence="2 3" key="1">
    <citation type="journal article" date="2019" name="Nat. Ecol. Evol.">
        <title>Megaphylogeny resolves global patterns of mushroom evolution.</title>
        <authorList>
            <person name="Varga T."/>
            <person name="Krizsan K."/>
            <person name="Foldi C."/>
            <person name="Dima B."/>
            <person name="Sanchez-Garcia M."/>
            <person name="Sanchez-Ramirez S."/>
            <person name="Szollosi G.J."/>
            <person name="Szarkandi J.G."/>
            <person name="Papp V."/>
            <person name="Albert L."/>
            <person name="Andreopoulos W."/>
            <person name="Angelini C."/>
            <person name="Antonin V."/>
            <person name="Barry K.W."/>
            <person name="Bougher N.L."/>
            <person name="Buchanan P."/>
            <person name="Buyck B."/>
            <person name="Bense V."/>
            <person name="Catcheside P."/>
            <person name="Chovatia M."/>
            <person name="Cooper J."/>
            <person name="Damon W."/>
            <person name="Desjardin D."/>
            <person name="Finy P."/>
            <person name="Geml J."/>
            <person name="Haridas S."/>
            <person name="Hughes K."/>
            <person name="Justo A."/>
            <person name="Karasinski D."/>
            <person name="Kautmanova I."/>
            <person name="Kiss B."/>
            <person name="Kocsube S."/>
            <person name="Kotiranta H."/>
            <person name="LaButti K.M."/>
            <person name="Lechner B.E."/>
            <person name="Liimatainen K."/>
            <person name="Lipzen A."/>
            <person name="Lukacs Z."/>
            <person name="Mihaltcheva S."/>
            <person name="Morgado L.N."/>
            <person name="Niskanen T."/>
            <person name="Noordeloos M.E."/>
            <person name="Ohm R.A."/>
            <person name="Ortiz-Santana B."/>
            <person name="Ovrebo C."/>
            <person name="Racz N."/>
            <person name="Riley R."/>
            <person name="Savchenko A."/>
            <person name="Shiryaev A."/>
            <person name="Soop K."/>
            <person name="Spirin V."/>
            <person name="Szebenyi C."/>
            <person name="Tomsovsky M."/>
            <person name="Tulloss R.E."/>
            <person name="Uehling J."/>
            <person name="Grigoriev I.V."/>
            <person name="Vagvolgyi C."/>
            <person name="Papp T."/>
            <person name="Martin F.M."/>
            <person name="Miettinen O."/>
            <person name="Hibbett D.S."/>
            <person name="Nagy L.G."/>
        </authorList>
    </citation>
    <scope>NUCLEOTIDE SEQUENCE [LARGE SCALE GENOMIC DNA]</scope>
    <source>
        <strain evidence="2 3">FP101781</strain>
    </source>
</reference>
<protein>
    <submittedName>
        <fullName evidence="2">Uncharacterized protein</fullName>
    </submittedName>
</protein>
<accession>A0A4Y7T0U8</accession>